<dbReference type="GO" id="GO:0005737">
    <property type="term" value="C:cytoplasm"/>
    <property type="evidence" value="ECO:0007669"/>
    <property type="project" value="TreeGrafter"/>
</dbReference>
<dbReference type="FunFam" id="3.40.1190.10:FF:000011">
    <property type="entry name" value="Folylpolyglutamate synthase/dihydrofolate synthase"/>
    <property type="match status" value="1"/>
</dbReference>
<organism evidence="14 15">
    <name type="scientific">Novibacillus thermophilus</name>
    <dbReference type="NCBI Taxonomy" id="1471761"/>
    <lineage>
        <taxon>Bacteria</taxon>
        <taxon>Bacillati</taxon>
        <taxon>Bacillota</taxon>
        <taxon>Bacilli</taxon>
        <taxon>Bacillales</taxon>
        <taxon>Thermoactinomycetaceae</taxon>
        <taxon>Novibacillus</taxon>
    </lineage>
</organism>
<dbReference type="PANTHER" id="PTHR11136">
    <property type="entry name" value="FOLYLPOLYGLUTAMATE SYNTHASE-RELATED"/>
    <property type="match status" value="1"/>
</dbReference>
<evidence type="ECO:0000256" key="11">
    <source>
        <dbReference type="PIRNR" id="PIRNR001563"/>
    </source>
</evidence>
<evidence type="ECO:0000313" key="15">
    <source>
        <dbReference type="Proteomes" id="UP000188603"/>
    </source>
</evidence>
<dbReference type="Gene3D" id="3.40.1190.10">
    <property type="entry name" value="Mur-like, catalytic domain"/>
    <property type="match status" value="1"/>
</dbReference>
<evidence type="ECO:0000256" key="5">
    <source>
        <dbReference type="ARBA" id="ARBA00022723"/>
    </source>
</evidence>
<dbReference type="RefSeq" id="WP_077718995.1">
    <property type="nucleotide sequence ID" value="NZ_CP019699.1"/>
</dbReference>
<dbReference type="GO" id="GO:0046872">
    <property type="term" value="F:metal ion binding"/>
    <property type="evidence" value="ECO:0007669"/>
    <property type="project" value="UniProtKB-KW"/>
</dbReference>
<comment type="similarity">
    <text evidence="2 11">Belongs to the folylpolyglutamate synthase family.</text>
</comment>
<dbReference type="KEGG" id="ntr:B0W44_04710"/>
<dbReference type="EMBL" id="CP019699">
    <property type="protein sequence ID" value="AQS55177.1"/>
    <property type="molecule type" value="Genomic_DNA"/>
</dbReference>
<dbReference type="OrthoDB" id="9809356at2"/>
<feature type="domain" description="Mur ligase central" evidence="13">
    <location>
        <begin position="47"/>
        <end position="268"/>
    </location>
</feature>
<dbReference type="NCBIfam" id="TIGR01499">
    <property type="entry name" value="folC"/>
    <property type="match status" value="1"/>
</dbReference>
<evidence type="ECO:0000259" key="13">
    <source>
        <dbReference type="Pfam" id="PF08245"/>
    </source>
</evidence>
<dbReference type="AlphaFoldDB" id="A0A1U9K548"/>
<keyword evidence="4 11" id="KW-0436">Ligase</keyword>
<reference evidence="14 15" key="1">
    <citation type="journal article" date="2015" name="Int. J. Syst. Evol. Microbiol.">
        <title>Novibacillus thermophilus gen. nov., sp. nov., a Gram-staining-negative and moderately thermophilic member of the family Thermoactinomycetaceae.</title>
        <authorList>
            <person name="Yang G."/>
            <person name="Chen J."/>
            <person name="Zhou S."/>
        </authorList>
    </citation>
    <scope>NUCLEOTIDE SEQUENCE [LARGE SCALE GENOMIC DNA]</scope>
    <source>
        <strain evidence="14 15">SG-1</strain>
    </source>
</reference>
<keyword evidence="6 11" id="KW-0547">Nucleotide-binding</keyword>
<dbReference type="GO" id="GO:0004326">
    <property type="term" value="F:tetrahydrofolylpolyglutamate synthase activity"/>
    <property type="evidence" value="ECO:0007669"/>
    <property type="project" value="UniProtKB-EC"/>
</dbReference>
<protein>
    <recommendedName>
        <fullName evidence="3">tetrahydrofolate synthase</fullName>
        <ecNumber evidence="3">6.3.2.17</ecNumber>
    </recommendedName>
    <alternativeName>
        <fullName evidence="9">Tetrahydrofolylpolyglutamate synthase</fullName>
    </alternativeName>
</protein>
<keyword evidence="5" id="KW-0479">Metal-binding</keyword>
<evidence type="ECO:0000256" key="10">
    <source>
        <dbReference type="ARBA" id="ARBA00047493"/>
    </source>
</evidence>
<keyword evidence="8" id="KW-0460">Magnesium</keyword>
<gene>
    <name evidence="14" type="ORF">B0W44_04710</name>
</gene>
<dbReference type="SUPFAM" id="SSF53244">
    <property type="entry name" value="MurD-like peptide ligases, peptide-binding domain"/>
    <property type="match status" value="1"/>
</dbReference>
<dbReference type="Proteomes" id="UP000188603">
    <property type="component" value="Chromosome"/>
</dbReference>
<evidence type="ECO:0000256" key="1">
    <source>
        <dbReference type="ARBA" id="ARBA00001946"/>
    </source>
</evidence>
<accession>A0A1U9K548</accession>
<evidence type="ECO:0000256" key="6">
    <source>
        <dbReference type="ARBA" id="ARBA00022741"/>
    </source>
</evidence>
<dbReference type="STRING" id="1471761.B0W44_04710"/>
<comment type="cofactor">
    <cofactor evidence="1">
        <name>Mg(2+)</name>
        <dbReference type="ChEBI" id="CHEBI:18420"/>
    </cofactor>
</comment>
<dbReference type="SUPFAM" id="SSF53623">
    <property type="entry name" value="MurD-like peptide ligases, catalytic domain"/>
    <property type="match status" value="1"/>
</dbReference>
<keyword evidence="7 11" id="KW-0067">ATP-binding</keyword>
<keyword evidence="15" id="KW-1185">Reference proteome</keyword>
<dbReference type="EC" id="6.3.2.17" evidence="3"/>
<evidence type="ECO:0000256" key="2">
    <source>
        <dbReference type="ARBA" id="ARBA00008276"/>
    </source>
</evidence>
<evidence type="ECO:0000256" key="4">
    <source>
        <dbReference type="ARBA" id="ARBA00022598"/>
    </source>
</evidence>
<dbReference type="InterPro" id="IPR018109">
    <property type="entry name" value="Folylpolyglutamate_synth_CS"/>
</dbReference>
<evidence type="ECO:0000256" key="8">
    <source>
        <dbReference type="ARBA" id="ARBA00022842"/>
    </source>
</evidence>
<dbReference type="PANTHER" id="PTHR11136:SF0">
    <property type="entry name" value="DIHYDROFOLATE SYNTHETASE-RELATED"/>
    <property type="match status" value="1"/>
</dbReference>
<evidence type="ECO:0000313" key="14">
    <source>
        <dbReference type="EMBL" id="AQS55177.1"/>
    </source>
</evidence>
<dbReference type="Pfam" id="PF02875">
    <property type="entry name" value="Mur_ligase_C"/>
    <property type="match status" value="1"/>
</dbReference>
<dbReference type="InterPro" id="IPR013221">
    <property type="entry name" value="Mur_ligase_cen"/>
</dbReference>
<comment type="catalytic activity">
    <reaction evidence="10">
        <text>(6S)-5,6,7,8-tetrahydrofolyl-(gamma-L-Glu)(n) + L-glutamate + ATP = (6S)-5,6,7,8-tetrahydrofolyl-(gamma-L-Glu)(n+1) + ADP + phosphate + H(+)</text>
        <dbReference type="Rhea" id="RHEA:10580"/>
        <dbReference type="Rhea" id="RHEA-COMP:14738"/>
        <dbReference type="Rhea" id="RHEA-COMP:14740"/>
        <dbReference type="ChEBI" id="CHEBI:15378"/>
        <dbReference type="ChEBI" id="CHEBI:29985"/>
        <dbReference type="ChEBI" id="CHEBI:30616"/>
        <dbReference type="ChEBI" id="CHEBI:43474"/>
        <dbReference type="ChEBI" id="CHEBI:141005"/>
        <dbReference type="ChEBI" id="CHEBI:456216"/>
        <dbReference type="EC" id="6.3.2.17"/>
    </reaction>
</comment>
<dbReference type="InterPro" id="IPR036615">
    <property type="entry name" value="Mur_ligase_C_dom_sf"/>
</dbReference>
<evidence type="ECO:0000259" key="12">
    <source>
        <dbReference type="Pfam" id="PF02875"/>
    </source>
</evidence>
<proteinExistence type="inferred from homology"/>
<dbReference type="Pfam" id="PF08245">
    <property type="entry name" value="Mur_ligase_M"/>
    <property type="match status" value="1"/>
</dbReference>
<dbReference type="PROSITE" id="PS01011">
    <property type="entry name" value="FOLYLPOLYGLU_SYNT_1"/>
    <property type="match status" value="1"/>
</dbReference>
<dbReference type="InterPro" id="IPR001645">
    <property type="entry name" value="Folylpolyglutamate_synth"/>
</dbReference>
<dbReference type="InterPro" id="IPR004101">
    <property type="entry name" value="Mur_ligase_C"/>
</dbReference>
<evidence type="ECO:0000256" key="3">
    <source>
        <dbReference type="ARBA" id="ARBA00013025"/>
    </source>
</evidence>
<evidence type="ECO:0000256" key="7">
    <source>
        <dbReference type="ARBA" id="ARBA00022840"/>
    </source>
</evidence>
<dbReference type="GO" id="GO:0005524">
    <property type="term" value="F:ATP binding"/>
    <property type="evidence" value="ECO:0007669"/>
    <property type="project" value="UniProtKB-KW"/>
</dbReference>
<evidence type="ECO:0000256" key="9">
    <source>
        <dbReference type="ARBA" id="ARBA00030592"/>
    </source>
</evidence>
<feature type="domain" description="Mur ligase C-terminal" evidence="12">
    <location>
        <begin position="296"/>
        <end position="416"/>
    </location>
</feature>
<sequence length="440" mass="48099">MENPSVQAALAWLKRFDRFHIRPGLERMEAMLEALGHPERGLSFLHIAGTNGKGSTGAFLAGMLRELGFSVGVFSSPAIMHELDRIQYNGSRIGDAEFVACAERLKRAVSARQDRPTEFEVITALALVYFERVRPDWVIWEAGLGGRWDATNVVEPHVAVVTNVGHDHLDVLGNTLSTIAAEKAGIVKAGHPVVTGAEGVAESVVKKRAGQLDCPYYQLDSCVRTVAHVKREEGSSFTYTGLERTLHDLTITLPGEHQIRNAALALLVLEVLSRQGCVTLDDTAIRRGLRRTKWPGRMELISKHPRILLDAAHNPEAAARLKEALPAYFTYRRLCVIAGIFADKDVMSVLKPFGELADCFILTSGDHPRYMPADALANVLANECSCTVKAVPTAEEAVQEAVKMCGTDDLILVAGSHDLMSTVRKYIVSDLKAKVGDDGR</sequence>
<dbReference type="Gene3D" id="3.90.190.20">
    <property type="entry name" value="Mur ligase, C-terminal domain"/>
    <property type="match status" value="1"/>
</dbReference>
<dbReference type="PIRSF" id="PIRSF001563">
    <property type="entry name" value="Folylpolyglu_synth"/>
    <property type="match status" value="1"/>
</dbReference>
<dbReference type="InterPro" id="IPR036565">
    <property type="entry name" value="Mur-like_cat_sf"/>
</dbReference>
<dbReference type="GO" id="GO:0008841">
    <property type="term" value="F:dihydrofolate synthase activity"/>
    <property type="evidence" value="ECO:0007669"/>
    <property type="project" value="TreeGrafter"/>
</dbReference>
<name>A0A1U9K548_9BACL</name>